<comment type="catalytic activity">
    <reaction evidence="3">
        <text>N(6)-acetyl-L-lysyl-[protein] + NAD(+) + H2O = 2''-O-acetyl-ADP-D-ribose + nicotinamide + L-lysyl-[protein]</text>
        <dbReference type="Rhea" id="RHEA:43636"/>
        <dbReference type="Rhea" id="RHEA-COMP:9752"/>
        <dbReference type="Rhea" id="RHEA-COMP:10731"/>
        <dbReference type="ChEBI" id="CHEBI:15377"/>
        <dbReference type="ChEBI" id="CHEBI:17154"/>
        <dbReference type="ChEBI" id="CHEBI:29969"/>
        <dbReference type="ChEBI" id="CHEBI:57540"/>
        <dbReference type="ChEBI" id="CHEBI:61930"/>
        <dbReference type="ChEBI" id="CHEBI:83767"/>
        <dbReference type="EC" id="2.3.1.286"/>
    </reaction>
</comment>
<feature type="binding site" evidence="3">
    <location>
        <begin position="177"/>
        <end position="179"/>
    </location>
    <ligand>
        <name>NAD(+)</name>
        <dbReference type="ChEBI" id="CHEBI:57540"/>
    </ligand>
</feature>
<name>A0A101I451_UNCT6</name>
<feature type="domain" description="Deacetylase sirtuin-type" evidence="5">
    <location>
        <begin position="1"/>
        <end position="234"/>
    </location>
</feature>
<keyword evidence="3" id="KW-0963">Cytoplasm</keyword>
<evidence type="ECO:0000313" key="7">
    <source>
        <dbReference type="Proteomes" id="UP000053467"/>
    </source>
</evidence>
<feature type="binding site" evidence="3 4">
    <location>
        <position position="142"/>
    </location>
    <ligand>
        <name>Zn(2+)</name>
        <dbReference type="ChEBI" id="CHEBI:29105"/>
    </ligand>
</feature>
<feature type="binding site" evidence="3 4">
    <location>
        <position position="139"/>
    </location>
    <ligand>
        <name>Zn(2+)</name>
        <dbReference type="ChEBI" id="CHEBI:29105"/>
    </ligand>
</feature>
<dbReference type="EC" id="2.3.1.286" evidence="3"/>
<dbReference type="PATRIC" id="fig|1635277.3.peg.221"/>
<dbReference type="InterPro" id="IPR003000">
    <property type="entry name" value="Sirtuin"/>
</dbReference>
<dbReference type="GO" id="GO:0036055">
    <property type="term" value="F:protein-succinyllysine desuccinylase activity"/>
    <property type="evidence" value="ECO:0007669"/>
    <property type="project" value="UniProtKB-UniRule"/>
</dbReference>
<proteinExistence type="inferred from homology"/>
<dbReference type="PROSITE" id="PS50305">
    <property type="entry name" value="SIRTUIN"/>
    <property type="match status" value="1"/>
</dbReference>
<feature type="binding site" evidence="3 4">
    <location>
        <position position="120"/>
    </location>
    <ligand>
        <name>Zn(2+)</name>
        <dbReference type="ChEBI" id="CHEBI:29105"/>
    </ligand>
</feature>
<evidence type="ECO:0000256" key="1">
    <source>
        <dbReference type="ARBA" id="ARBA00022679"/>
    </source>
</evidence>
<feature type="binding site" evidence="3">
    <location>
        <begin position="16"/>
        <end position="35"/>
    </location>
    <ligand>
        <name>NAD(+)</name>
        <dbReference type="ChEBI" id="CHEBI:57540"/>
    </ligand>
</feature>
<evidence type="ECO:0000256" key="4">
    <source>
        <dbReference type="PROSITE-ProRule" id="PRU00236"/>
    </source>
</evidence>
<gene>
    <name evidence="3" type="primary">cobB</name>
    <name evidence="6" type="ORF">XE03_0211</name>
</gene>
<dbReference type="Pfam" id="PF02146">
    <property type="entry name" value="SIR2"/>
    <property type="match status" value="1"/>
</dbReference>
<keyword evidence="3 4" id="KW-0862">Zinc</keyword>
<dbReference type="PANTHER" id="PTHR11085:SF4">
    <property type="entry name" value="NAD-DEPENDENT PROTEIN DEACYLASE"/>
    <property type="match status" value="1"/>
</dbReference>
<evidence type="ECO:0000256" key="3">
    <source>
        <dbReference type="HAMAP-Rule" id="MF_01121"/>
    </source>
</evidence>
<organism evidence="6 7">
    <name type="scientific">candidate division TA06 bacterium 34_109</name>
    <dbReference type="NCBI Taxonomy" id="1635277"/>
    <lineage>
        <taxon>Bacteria</taxon>
        <taxon>Bacteria division TA06</taxon>
    </lineage>
</organism>
<comment type="similarity">
    <text evidence="3">Belongs to the sirtuin family. Class III subfamily.</text>
</comment>
<dbReference type="GO" id="GO:0005737">
    <property type="term" value="C:cytoplasm"/>
    <property type="evidence" value="ECO:0007669"/>
    <property type="project" value="UniProtKB-SubCell"/>
</dbReference>
<feature type="binding site" evidence="3">
    <location>
        <position position="220"/>
    </location>
    <ligand>
        <name>NAD(+)</name>
        <dbReference type="ChEBI" id="CHEBI:57540"/>
    </ligand>
</feature>
<evidence type="ECO:0000313" key="6">
    <source>
        <dbReference type="EMBL" id="KUK88205.1"/>
    </source>
</evidence>
<feature type="binding site" evidence="3">
    <location>
        <position position="60"/>
    </location>
    <ligand>
        <name>substrate</name>
    </ligand>
</feature>
<comment type="cofactor">
    <cofactor evidence="3">
        <name>Zn(2+)</name>
        <dbReference type="ChEBI" id="CHEBI:29105"/>
    </cofactor>
    <text evidence="3">Binds 1 zinc ion per subunit.</text>
</comment>
<dbReference type="Proteomes" id="UP000053467">
    <property type="component" value="Unassembled WGS sequence"/>
</dbReference>
<dbReference type="InterPro" id="IPR029035">
    <property type="entry name" value="DHS-like_NAD/FAD-binding_dom"/>
</dbReference>
<dbReference type="InterPro" id="IPR050134">
    <property type="entry name" value="NAD-dep_sirtuin_deacylases"/>
</dbReference>
<dbReference type="EMBL" id="LGGX01000001">
    <property type="protein sequence ID" value="KUK88205.1"/>
    <property type="molecule type" value="Genomic_DNA"/>
</dbReference>
<dbReference type="AlphaFoldDB" id="A0A101I451"/>
<dbReference type="InterPro" id="IPR027546">
    <property type="entry name" value="Sirtuin_class_III"/>
</dbReference>
<dbReference type="GO" id="GO:0036054">
    <property type="term" value="F:protein-malonyllysine demalonylase activity"/>
    <property type="evidence" value="ECO:0007669"/>
    <property type="project" value="InterPro"/>
</dbReference>
<dbReference type="GO" id="GO:0070403">
    <property type="term" value="F:NAD+ binding"/>
    <property type="evidence" value="ECO:0007669"/>
    <property type="project" value="UniProtKB-UniRule"/>
</dbReference>
<dbReference type="Gene3D" id="3.40.50.1220">
    <property type="entry name" value="TPP-binding domain"/>
    <property type="match status" value="1"/>
</dbReference>
<dbReference type="GO" id="GO:0017136">
    <property type="term" value="F:histone deacetylase activity, NAD-dependent"/>
    <property type="evidence" value="ECO:0007669"/>
    <property type="project" value="TreeGrafter"/>
</dbReference>
<feature type="binding site" evidence="3">
    <location>
        <begin position="94"/>
        <end position="97"/>
    </location>
    <ligand>
        <name>NAD(+)</name>
        <dbReference type="ChEBI" id="CHEBI:57540"/>
    </ligand>
</feature>
<dbReference type="SUPFAM" id="SSF52467">
    <property type="entry name" value="DHS-like NAD/FAD-binding domain"/>
    <property type="match status" value="1"/>
</dbReference>
<feature type="active site" description="Proton acceptor" evidence="3 4">
    <location>
        <position position="112"/>
    </location>
</feature>
<sequence>MKFSIGRNDTVFILTGAGISAESGLSTFRDSGGLWDRYRIEDVATPEAFQKNPELVWEFYSKRRKELKDVSPNRAHLSLANFQKKHPKTYLITQNVDNLHERAGSTNVIHMHGSLTRIRCTGCNYFEEHLEDIEGIPKCKECGNILRPDVVWFGEIPYFLNQIYELLSKTKLFIGIGTSGQVYPAAAFVSIAKSFKAKTVFINKERIYNEDIDLFIEGNASIEVEKFLSEIEVL</sequence>
<dbReference type="InterPro" id="IPR026591">
    <property type="entry name" value="Sirtuin_cat_small_dom_sf"/>
</dbReference>
<keyword evidence="2 3" id="KW-0520">NAD</keyword>
<dbReference type="Gene3D" id="3.30.1600.10">
    <property type="entry name" value="SIR2/SIRT2 'Small Domain"/>
    <property type="match status" value="1"/>
</dbReference>
<dbReference type="GO" id="GO:0008270">
    <property type="term" value="F:zinc ion binding"/>
    <property type="evidence" value="ECO:0007669"/>
    <property type="project" value="UniProtKB-UniRule"/>
</dbReference>
<evidence type="ECO:0000259" key="5">
    <source>
        <dbReference type="PROSITE" id="PS50305"/>
    </source>
</evidence>
<keyword evidence="1" id="KW-0808">Transferase</keyword>
<dbReference type="CDD" id="cd01412">
    <property type="entry name" value="SIRT5_Af1_CobB"/>
    <property type="match status" value="1"/>
</dbReference>
<keyword evidence="3 4" id="KW-0479">Metal-binding</keyword>
<comment type="subcellular location">
    <subcellularLocation>
        <location evidence="3">Cytoplasm</location>
    </subcellularLocation>
</comment>
<feature type="binding site" evidence="3">
    <location>
        <begin position="203"/>
        <end position="205"/>
    </location>
    <ligand>
        <name>NAD(+)</name>
        <dbReference type="ChEBI" id="CHEBI:57540"/>
    </ligand>
</feature>
<comment type="caution">
    <text evidence="6">The sequence shown here is derived from an EMBL/GenBank/DDBJ whole genome shotgun (WGS) entry which is preliminary data.</text>
</comment>
<comment type="domain">
    <text evidence="3">2 residues (Tyr-60 and Arg-63) present in a large hydrophobic pocket are probably involved in substrate specificity. They are important for desuccinylation activity, but dispensable for deacetylation activity.</text>
</comment>
<dbReference type="PANTHER" id="PTHR11085">
    <property type="entry name" value="NAD-DEPENDENT PROTEIN DEACYLASE SIRTUIN-5, MITOCHONDRIAL-RELATED"/>
    <property type="match status" value="1"/>
</dbReference>
<dbReference type="HAMAP" id="MF_01121">
    <property type="entry name" value="Sirtuin_ClassIII"/>
    <property type="match status" value="1"/>
</dbReference>
<comment type="catalytic activity">
    <reaction evidence="3">
        <text>N(6)-succinyl-L-lysyl-[protein] + NAD(+) + H2O = 2''-O-succinyl-ADP-D-ribose + nicotinamide + L-lysyl-[protein]</text>
        <dbReference type="Rhea" id="RHEA:47668"/>
        <dbReference type="Rhea" id="RHEA-COMP:9752"/>
        <dbReference type="Rhea" id="RHEA-COMP:11877"/>
        <dbReference type="ChEBI" id="CHEBI:15377"/>
        <dbReference type="ChEBI" id="CHEBI:17154"/>
        <dbReference type="ChEBI" id="CHEBI:29969"/>
        <dbReference type="ChEBI" id="CHEBI:57540"/>
        <dbReference type="ChEBI" id="CHEBI:87830"/>
        <dbReference type="ChEBI" id="CHEBI:87832"/>
    </reaction>
</comment>
<feature type="binding site" evidence="3 4">
    <location>
        <position position="123"/>
    </location>
    <ligand>
        <name>Zn(2+)</name>
        <dbReference type="ChEBI" id="CHEBI:29105"/>
    </ligand>
</feature>
<feature type="binding site" evidence="3">
    <location>
        <position position="63"/>
    </location>
    <ligand>
        <name>substrate</name>
    </ligand>
</feature>
<reference evidence="7" key="1">
    <citation type="journal article" date="2015" name="MBio">
        <title>Genome-Resolved Metagenomic Analysis Reveals Roles for Candidate Phyla and Other Microbial Community Members in Biogeochemical Transformations in Oil Reservoirs.</title>
        <authorList>
            <person name="Hu P."/>
            <person name="Tom L."/>
            <person name="Singh A."/>
            <person name="Thomas B.C."/>
            <person name="Baker B.J."/>
            <person name="Piceno Y.M."/>
            <person name="Andersen G.L."/>
            <person name="Banfield J.F."/>
        </authorList>
    </citation>
    <scope>NUCLEOTIDE SEQUENCE [LARGE SCALE GENOMIC DNA]</scope>
</reference>
<dbReference type="NCBIfam" id="NF001753">
    <property type="entry name" value="PRK00481.1-3"/>
    <property type="match status" value="1"/>
</dbReference>
<protein>
    <recommendedName>
        <fullName evidence="3">NAD-dependent protein deacylase</fullName>
        <ecNumber evidence="3">2.3.1.286</ecNumber>
    </recommendedName>
    <alternativeName>
        <fullName evidence="3">Regulatory protein SIR2 homolog</fullName>
    </alternativeName>
</protein>
<comment type="function">
    <text evidence="3">NAD-dependent lysine deacetylase and desuccinylase that specifically removes acetyl and succinyl groups on target proteins. Modulates the activities of several proteins which are inactive in their acylated form.</text>
</comment>
<dbReference type="InterPro" id="IPR026590">
    <property type="entry name" value="Ssirtuin_cat_dom"/>
</dbReference>
<evidence type="ECO:0000256" key="2">
    <source>
        <dbReference type="ARBA" id="ARBA00023027"/>
    </source>
</evidence>
<accession>A0A101I451</accession>